<name>A0ABP8JJK2_9BACT</name>
<reference evidence="2" key="1">
    <citation type="journal article" date="2019" name="Int. J. Syst. Evol. Microbiol.">
        <title>The Global Catalogue of Microorganisms (GCM) 10K type strain sequencing project: providing services to taxonomists for standard genome sequencing and annotation.</title>
        <authorList>
            <consortium name="The Broad Institute Genomics Platform"/>
            <consortium name="The Broad Institute Genome Sequencing Center for Infectious Disease"/>
            <person name="Wu L."/>
            <person name="Ma J."/>
        </authorList>
    </citation>
    <scope>NUCLEOTIDE SEQUENCE [LARGE SCALE GENOMIC DNA]</scope>
    <source>
        <strain evidence="2">JCM 17924</strain>
    </source>
</reference>
<evidence type="ECO:0000313" key="1">
    <source>
        <dbReference type="EMBL" id="GAA4391863.1"/>
    </source>
</evidence>
<accession>A0ABP8JJK2</accession>
<organism evidence="1 2">
    <name type="scientific">Hymenobacter koreensis</name>
    <dbReference type="NCBI Taxonomy" id="1084523"/>
    <lineage>
        <taxon>Bacteria</taxon>
        <taxon>Pseudomonadati</taxon>
        <taxon>Bacteroidota</taxon>
        <taxon>Cytophagia</taxon>
        <taxon>Cytophagales</taxon>
        <taxon>Hymenobacteraceae</taxon>
        <taxon>Hymenobacter</taxon>
    </lineage>
</organism>
<evidence type="ECO:0000313" key="2">
    <source>
        <dbReference type="Proteomes" id="UP001500454"/>
    </source>
</evidence>
<dbReference type="RefSeq" id="WP_345227378.1">
    <property type="nucleotide sequence ID" value="NZ_BAABHA010000015.1"/>
</dbReference>
<keyword evidence="2" id="KW-1185">Reference proteome</keyword>
<protein>
    <submittedName>
        <fullName evidence="1">Uncharacterized protein</fullName>
    </submittedName>
</protein>
<dbReference type="EMBL" id="BAABHA010000015">
    <property type="protein sequence ID" value="GAA4391863.1"/>
    <property type="molecule type" value="Genomic_DNA"/>
</dbReference>
<gene>
    <name evidence="1" type="ORF">GCM10023186_41650</name>
</gene>
<sequence length="223" mass="24723">MPDKRIRHLVERVQQRLGQYTSYFPKPEVAAAVGDAAQALYDELIAPKRSPRPMGVATNRKTDRLLHPFLRRANFTALGGSLKPGGLFTLPADFDYVDHYLIGSALVTEEVDGFALSYRLNDPIAGPDAEHPIVALRENNQRQVYPNTLPALTVQAYVRPLTPVYAERQVGNQLEYHDVASVDTGFTAAADQHLITRAVSRLAQTLRDRGMSAEADKLTQTDL</sequence>
<dbReference type="Proteomes" id="UP001500454">
    <property type="component" value="Unassembled WGS sequence"/>
</dbReference>
<comment type="caution">
    <text evidence="1">The sequence shown here is derived from an EMBL/GenBank/DDBJ whole genome shotgun (WGS) entry which is preliminary data.</text>
</comment>
<proteinExistence type="predicted"/>